<reference evidence="1" key="1">
    <citation type="submission" date="2019-05" db="EMBL/GenBank/DDBJ databases">
        <title>Annotation for the trematode Fasciolopsis buski.</title>
        <authorList>
            <person name="Choi Y.-J."/>
        </authorList>
    </citation>
    <scope>NUCLEOTIDE SEQUENCE</scope>
    <source>
        <strain evidence="1">HT</strain>
        <tissue evidence="1">Whole worm</tissue>
    </source>
</reference>
<name>A0A8E0S2Q2_9TREM</name>
<evidence type="ECO:0008006" key="3">
    <source>
        <dbReference type="Google" id="ProtNLM"/>
    </source>
</evidence>
<keyword evidence="2" id="KW-1185">Reference proteome</keyword>
<evidence type="ECO:0000313" key="2">
    <source>
        <dbReference type="Proteomes" id="UP000728185"/>
    </source>
</evidence>
<accession>A0A8E0S2Q2</accession>
<gene>
    <name evidence="1" type="ORF">FBUS_07508</name>
</gene>
<organism evidence="1 2">
    <name type="scientific">Fasciolopsis buskii</name>
    <dbReference type="NCBI Taxonomy" id="27845"/>
    <lineage>
        <taxon>Eukaryota</taxon>
        <taxon>Metazoa</taxon>
        <taxon>Spiralia</taxon>
        <taxon>Lophotrochozoa</taxon>
        <taxon>Platyhelminthes</taxon>
        <taxon>Trematoda</taxon>
        <taxon>Digenea</taxon>
        <taxon>Plagiorchiida</taxon>
        <taxon>Echinostomata</taxon>
        <taxon>Echinostomatoidea</taxon>
        <taxon>Fasciolidae</taxon>
        <taxon>Fasciolopsis</taxon>
    </lineage>
</organism>
<dbReference type="Proteomes" id="UP000728185">
    <property type="component" value="Unassembled WGS sequence"/>
</dbReference>
<dbReference type="EMBL" id="LUCM01000718">
    <property type="protein sequence ID" value="KAA0200130.1"/>
    <property type="molecule type" value="Genomic_DNA"/>
</dbReference>
<sequence>MDLLFFWKGVFSQSGPPDPRSVQQPLRCQSSVLDPNTAGEIDQIPKEMRYTAPGVNRLIPADMVNLGAETVAQPIIVPLALRISTRHLDKTRIKLTPKCRNANMPDAVSAIIRSAHESFTSLASVFMDFLKAYDVVSHDTVLLVARRVGLSGLFLDYSEVLYGNSTVQVGEETVEGYFSMRQGDPLSSLDEVVAGSILQLGITVNGHEVNYLTDAGDLVIHSENVDRLKERSPALSTAMAAAGMVINSRKSIRITLRKEGKS</sequence>
<comment type="caution">
    <text evidence="1">The sequence shown here is derived from an EMBL/GenBank/DDBJ whole genome shotgun (WGS) entry which is preliminary data.</text>
</comment>
<dbReference type="AlphaFoldDB" id="A0A8E0S2Q2"/>
<dbReference type="OrthoDB" id="6275644at2759"/>
<proteinExistence type="predicted"/>
<protein>
    <recommendedName>
        <fullName evidence="3">Reverse transcriptase domain-containing protein</fullName>
    </recommendedName>
</protein>
<evidence type="ECO:0000313" key="1">
    <source>
        <dbReference type="EMBL" id="KAA0200130.1"/>
    </source>
</evidence>